<protein>
    <recommendedName>
        <fullName evidence="6">Transport permease protein</fullName>
    </recommendedName>
</protein>
<feature type="domain" description="ABC transmembrane type-2" evidence="7">
    <location>
        <begin position="43"/>
        <end position="271"/>
    </location>
</feature>
<keyword evidence="5" id="KW-0046">Antibiotic resistance</keyword>
<keyword evidence="2 6" id="KW-0812">Transmembrane</keyword>
<comment type="subcellular location">
    <subcellularLocation>
        <location evidence="6">Cell membrane</location>
        <topology evidence="6">Multi-pass membrane protein</topology>
    </subcellularLocation>
    <subcellularLocation>
        <location evidence="1">Membrane</location>
        <topology evidence="1">Multi-pass membrane protein</topology>
    </subcellularLocation>
</comment>
<evidence type="ECO:0000313" key="9">
    <source>
        <dbReference type="Proteomes" id="UP001596455"/>
    </source>
</evidence>
<evidence type="ECO:0000256" key="4">
    <source>
        <dbReference type="ARBA" id="ARBA00023136"/>
    </source>
</evidence>
<sequence length="272" mass="29005">MTSTVTDRAVAPRAVDAPRRGAGMRQSLALAGRSLTKTKRNPGMVLDALMLPVIFLLLFVYLFGGAVAGSSREYLQYLFPGILVLSTVLVGQTSTGLNIVLDMKKGVFDRFRSLPIERAAPLIGSVLGDAIRYVVACVALFALGYALGFRVETGVGQALAAVGVAIAFGFGLSWLTVWVAVLLRDENLVTTVAFLVPFPLVFGTNMVAPIDTMPGWLQTWAEINPVSHAIEACRALLLGGPAADAAVLTLLWGAGFLVVFGTLAVYAYRRRM</sequence>
<keyword evidence="6" id="KW-1003">Cell membrane</keyword>
<dbReference type="PANTHER" id="PTHR43229">
    <property type="entry name" value="NODULATION PROTEIN J"/>
    <property type="match status" value="1"/>
</dbReference>
<feature type="transmembrane region" description="Helical" evidence="6">
    <location>
        <begin position="158"/>
        <end position="181"/>
    </location>
</feature>
<dbReference type="PIRSF" id="PIRSF006648">
    <property type="entry name" value="DrrB"/>
    <property type="match status" value="1"/>
</dbReference>
<feature type="transmembrane region" description="Helical" evidence="6">
    <location>
        <begin position="74"/>
        <end position="101"/>
    </location>
</feature>
<feature type="transmembrane region" description="Helical" evidence="6">
    <location>
        <begin position="44"/>
        <end position="68"/>
    </location>
</feature>
<dbReference type="EMBL" id="JBHTCQ010000002">
    <property type="protein sequence ID" value="MFC7406001.1"/>
    <property type="molecule type" value="Genomic_DNA"/>
</dbReference>
<comment type="similarity">
    <text evidence="6">Belongs to the ABC-2 integral membrane protein family.</text>
</comment>
<feature type="transmembrane region" description="Helical" evidence="6">
    <location>
        <begin position="188"/>
        <end position="208"/>
    </location>
</feature>
<dbReference type="InterPro" id="IPR013525">
    <property type="entry name" value="ABC2_TM"/>
</dbReference>
<gene>
    <name evidence="8" type="ORF">ACFQQL_12835</name>
</gene>
<name>A0ABW2Q914_9MICO</name>
<evidence type="ECO:0000256" key="1">
    <source>
        <dbReference type="ARBA" id="ARBA00004141"/>
    </source>
</evidence>
<keyword evidence="3 6" id="KW-1133">Transmembrane helix</keyword>
<accession>A0ABW2Q914</accession>
<dbReference type="RefSeq" id="WP_382394951.1">
    <property type="nucleotide sequence ID" value="NZ_JBHTCQ010000002.1"/>
</dbReference>
<proteinExistence type="inferred from homology"/>
<dbReference type="PROSITE" id="PS51012">
    <property type="entry name" value="ABC_TM2"/>
    <property type="match status" value="1"/>
</dbReference>
<dbReference type="Pfam" id="PF01061">
    <property type="entry name" value="ABC2_membrane"/>
    <property type="match status" value="1"/>
</dbReference>
<reference evidence="9" key="1">
    <citation type="journal article" date="2019" name="Int. J. Syst. Evol. Microbiol.">
        <title>The Global Catalogue of Microorganisms (GCM) 10K type strain sequencing project: providing services to taxonomists for standard genome sequencing and annotation.</title>
        <authorList>
            <consortium name="The Broad Institute Genomics Platform"/>
            <consortium name="The Broad Institute Genome Sequencing Center for Infectious Disease"/>
            <person name="Wu L."/>
            <person name="Ma J."/>
        </authorList>
    </citation>
    <scope>NUCLEOTIDE SEQUENCE [LARGE SCALE GENOMIC DNA]</scope>
    <source>
        <strain evidence="9">JCM 1490</strain>
    </source>
</reference>
<dbReference type="InterPro" id="IPR047817">
    <property type="entry name" value="ABC2_TM_bact-type"/>
</dbReference>
<evidence type="ECO:0000313" key="8">
    <source>
        <dbReference type="EMBL" id="MFC7406001.1"/>
    </source>
</evidence>
<dbReference type="PANTHER" id="PTHR43229:SF2">
    <property type="entry name" value="NODULATION PROTEIN J"/>
    <property type="match status" value="1"/>
</dbReference>
<keyword evidence="4 6" id="KW-0472">Membrane</keyword>
<evidence type="ECO:0000256" key="6">
    <source>
        <dbReference type="RuleBase" id="RU361157"/>
    </source>
</evidence>
<evidence type="ECO:0000256" key="3">
    <source>
        <dbReference type="ARBA" id="ARBA00022989"/>
    </source>
</evidence>
<organism evidence="8 9">
    <name type="scientific">Georgenia alba</name>
    <dbReference type="NCBI Taxonomy" id="2233858"/>
    <lineage>
        <taxon>Bacteria</taxon>
        <taxon>Bacillati</taxon>
        <taxon>Actinomycetota</taxon>
        <taxon>Actinomycetes</taxon>
        <taxon>Micrococcales</taxon>
        <taxon>Bogoriellaceae</taxon>
        <taxon>Georgenia</taxon>
    </lineage>
</organism>
<dbReference type="InterPro" id="IPR000412">
    <property type="entry name" value="ABC_2_transport"/>
</dbReference>
<keyword evidence="6" id="KW-0813">Transport</keyword>
<keyword evidence="9" id="KW-1185">Reference proteome</keyword>
<evidence type="ECO:0000256" key="2">
    <source>
        <dbReference type="ARBA" id="ARBA00022692"/>
    </source>
</evidence>
<feature type="transmembrane region" description="Helical" evidence="6">
    <location>
        <begin position="245"/>
        <end position="268"/>
    </location>
</feature>
<evidence type="ECO:0000256" key="5">
    <source>
        <dbReference type="ARBA" id="ARBA00023251"/>
    </source>
</evidence>
<evidence type="ECO:0000259" key="7">
    <source>
        <dbReference type="PROSITE" id="PS51012"/>
    </source>
</evidence>
<dbReference type="Proteomes" id="UP001596455">
    <property type="component" value="Unassembled WGS sequence"/>
</dbReference>
<comment type="caution">
    <text evidence="8">The sequence shown here is derived from an EMBL/GenBank/DDBJ whole genome shotgun (WGS) entry which is preliminary data.</text>
</comment>
<dbReference type="InterPro" id="IPR051784">
    <property type="entry name" value="Nod_factor_ABC_transporter"/>
</dbReference>
<feature type="transmembrane region" description="Helical" evidence="6">
    <location>
        <begin position="122"/>
        <end position="146"/>
    </location>
</feature>